<reference evidence="3" key="1">
    <citation type="journal article" date="2019" name="Int. J. Syst. Evol. Microbiol.">
        <title>The Global Catalogue of Microorganisms (GCM) 10K type strain sequencing project: providing services to taxonomists for standard genome sequencing and annotation.</title>
        <authorList>
            <consortium name="The Broad Institute Genomics Platform"/>
            <consortium name="The Broad Institute Genome Sequencing Center for Infectious Disease"/>
            <person name="Wu L."/>
            <person name="Ma J."/>
        </authorList>
    </citation>
    <scope>NUCLEOTIDE SEQUENCE [LARGE SCALE GENOMIC DNA]</scope>
    <source>
        <strain evidence="3">CGMCC 4.1648</strain>
    </source>
</reference>
<dbReference type="RefSeq" id="WP_345691329.1">
    <property type="nucleotide sequence ID" value="NZ_BAABIT010000001.1"/>
</dbReference>
<feature type="transmembrane region" description="Helical" evidence="1">
    <location>
        <begin position="39"/>
        <end position="60"/>
    </location>
</feature>
<evidence type="ECO:0000313" key="3">
    <source>
        <dbReference type="Proteomes" id="UP001595829"/>
    </source>
</evidence>
<organism evidence="2 3">
    <name type="scientific">Streptomyces coeruleoprunus</name>
    <dbReference type="NCBI Taxonomy" id="285563"/>
    <lineage>
        <taxon>Bacteria</taxon>
        <taxon>Bacillati</taxon>
        <taxon>Actinomycetota</taxon>
        <taxon>Actinomycetes</taxon>
        <taxon>Kitasatosporales</taxon>
        <taxon>Streptomycetaceae</taxon>
        <taxon>Streptomyces</taxon>
    </lineage>
</organism>
<feature type="transmembrane region" description="Helical" evidence="1">
    <location>
        <begin position="9"/>
        <end position="27"/>
    </location>
</feature>
<protein>
    <recommendedName>
        <fullName evidence="4">DUF4190 domain-containing protein</fullName>
    </recommendedName>
</protein>
<feature type="transmembrane region" description="Helical" evidence="1">
    <location>
        <begin position="72"/>
        <end position="94"/>
    </location>
</feature>
<comment type="caution">
    <text evidence="2">The sequence shown here is derived from an EMBL/GenBank/DDBJ whole genome shotgun (WGS) entry which is preliminary data.</text>
</comment>
<name>A0ABV9XGZ7_9ACTN</name>
<keyword evidence="1" id="KW-0472">Membrane</keyword>
<keyword evidence="1" id="KW-1133">Transmembrane helix</keyword>
<sequence>MTPPRTGRFALVTGVGAVVCLACPFLPDVVPPLLRFMPLWGTLPLGLSAVVSGLVTLRSMRDDPRADRRPARAGLALGAAVSTVCVGMVVWGLWALRAYW</sequence>
<accession>A0ABV9XGZ7</accession>
<dbReference type="EMBL" id="JBHSJD010000017">
    <property type="protein sequence ID" value="MFC5024679.1"/>
    <property type="molecule type" value="Genomic_DNA"/>
</dbReference>
<dbReference type="Proteomes" id="UP001595829">
    <property type="component" value="Unassembled WGS sequence"/>
</dbReference>
<keyword evidence="1" id="KW-0812">Transmembrane</keyword>
<evidence type="ECO:0000256" key="1">
    <source>
        <dbReference type="SAM" id="Phobius"/>
    </source>
</evidence>
<gene>
    <name evidence="2" type="ORF">ACFPM3_21365</name>
</gene>
<evidence type="ECO:0000313" key="2">
    <source>
        <dbReference type="EMBL" id="MFC5024679.1"/>
    </source>
</evidence>
<keyword evidence="3" id="KW-1185">Reference proteome</keyword>
<proteinExistence type="predicted"/>
<evidence type="ECO:0008006" key="4">
    <source>
        <dbReference type="Google" id="ProtNLM"/>
    </source>
</evidence>